<dbReference type="Gene3D" id="1.10.10.10">
    <property type="entry name" value="Winged helix-like DNA-binding domain superfamily/Winged helix DNA-binding domain"/>
    <property type="match status" value="1"/>
</dbReference>
<dbReference type="Gene3D" id="3.40.190.290">
    <property type="match status" value="1"/>
</dbReference>
<evidence type="ECO:0000256" key="3">
    <source>
        <dbReference type="ARBA" id="ARBA00023125"/>
    </source>
</evidence>
<reference evidence="6 7" key="1">
    <citation type="submission" date="2019-07" db="EMBL/GenBank/DDBJ databases">
        <title>Allobacillus sp. nov. SKP isolated from shrimp paste of Euphausiacea.</title>
        <authorList>
            <person name="Kanchanasin P."/>
            <person name="Tanasupawat S."/>
            <person name="Shi W."/>
            <person name="Wu L."/>
            <person name="Ma J."/>
        </authorList>
    </citation>
    <scope>NUCLEOTIDE SEQUENCE [LARGE SCALE GENOMIC DNA]</scope>
    <source>
        <strain evidence="6 7">SKP4-8</strain>
    </source>
</reference>
<dbReference type="InterPro" id="IPR036388">
    <property type="entry name" value="WH-like_DNA-bd_sf"/>
</dbReference>
<dbReference type="Pfam" id="PF03466">
    <property type="entry name" value="LysR_substrate"/>
    <property type="match status" value="1"/>
</dbReference>
<protein>
    <submittedName>
        <fullName evidence="6">LysR family transcriptional regulator</fullName>
    </submittedName>
</protein>
<dbReference type="CDD" id="cd08420">
    <property type="entry name" value="PBP2_CysL_like"/>
    <property type="match status" value="1"/>
</dbReference>
<evidence type="ECO:0000313" key="7">
    <source>
        <dbReference type="Proteomes" id="UP000316425"/>
    </source>
</evidence>
<evidence type="ECO:0000313" key="6">
    <source>
        <dbReference type="EMBL" id="TSJ60801.1"/>
    </source>
</evidence>
<dbReference type="FunFam" id="1.10.10.10:FF:000001">
    <property type="entry name" value="LysR family transcriptional regulator"/>
    <property type="match status" value="1"/>
</dbReference>
<keyword evidence="4" id="KW-0804">Transcription</keyword>
<keyword evidence="3" id="KW-0238">DNA-binding</keyword>
<feature type="domain" description="HTH lysR-type" evidence="5">
    <location>
        <begin position="1"/>
        <end position="58"/>
    </location>
</feature>
<dbReference type="SUPFAM" id="SSF46785">
    <property type="entry name" value="Winged helix' DNA-binding domain"/>
    <property type="match status" value="1"/>
</dbReference>
<dbReference type="PROSITE" id="PS50931">
    <property type="entry name" value="HTH_LYSR"/>
    <property type="match status" value="1"/>
</dbReference>
<evidence type="ECO:0000259" key="5">
    <source>
        <dbReference type="PROSITE" id="PS50931"/>
    </source>
</evidence>
<evidence type="ECO:0000256" key="1">
    <source>
        <dbReference type="ARBA" id="ARBA00009437"/>
    </source>
</evidence>
<dbReference type="InterPro" id="IPR005119">
    <property type="entry name" value="LysR_subst-bd"/>
</dbReference>
<evidence type="ECO:0000256" key="2">
    <source>
        <dbReference type="ARBA" id="ARBA00023015"/>
    </source>
</evidence>
<dbReference type="GO" id="GO:0003700">
    <property type="term" value="F:DNA-binding transcription factor activity"/>
    <property type="evidence" value="ECO:0007669"/>
    <property type="project" value="InterPro"/>
</dbReference>
<keyword evidence="2" id="KW-0805">Transcription regulation</keyword>
<proteinExistence type="inferred from homology"/>
<dbReference type="PRINTS" id="PR00039">
    <property type="entry name" value="HTHLYSR"/>
</dbReference>
<comment type="caution">
    <text evidence="6">The sequence shown here is derived from an EMBL/GenBank/DDBJ whole genome shotgun (WGS) entry which is preliminary data.</text>
</comment>
<sequence>MNVDAFRTFLTLAELKSFTKTAQALYISQPSVSMHIRSLEKELNTELFIRSPRKLQITPTGELLYERIKQLFSIYDQTVEDILEIQQSVQGELSIGASFTIGEYIVPSLIKNMQTAYPDVQFHITIGNTDEIIQLVQQLDVDLGLIEGQTSSKDLHVKPFMEDELFIVAAPSHPLSTKETVLIDDLQDQVWISREEGSGTREYLSHLIRSNGLRPKSMFSISSNQAIKESIIEGMGLSLMSKHVCKRELEQNLLTKLPLDKEPFTRTFSSITSPLLVNKRNVEAFMRVIDELE</sequence>
<dbReference type="PANTHER" id="PTHR30126:SF39">
    <property type="entry name" value="HTH-TYPE TRANSCRIPTIONAL REGULATOR CYSL"/>
    <property type="match status" value="1"/>
</dbReference>
<keyword evidence="7" id="KW-1185">Reference proteome</keyword>
<name>A0A556P8T8_9BACI</name>
<comment type="similarity">
    <text evidence="1">Belongs to the LysR transcriptional regulatory family.</text>
</comment>
<dbReference type="EMBL" id="VMHE01000029">
    <property type="protein sequence ID" value="TSJ60801.1"/>
    <property type="molecule type" value="Genomic_DNA"/>
</dbReference>
<dbReference type="Pfam" id="PF00126">
    <property type="entry name" value="HTH_1"/>
    <property type="match status" value="1"/>
</dbReference>
<dbReference type="RefSeq" id="WP_144089498.1">
    <property type="nucleotide sequence ID" value="NZ_VMHE01000029.1"/>
</dbReference>
<dbReference type="InterPro" id="IPR036390">
    <property type="entry name" value="WH_DNA-bd_sf"/>
</dbReference>
<evidence type="ECO:0000256" key="4">
    <source>
        <dbReference type="ARBA" id="ARBA00023163"/>
    </source>
</evidence>
<dbReference type="OrthoDB" id="9785745at2"/>
<dbReference type="SUPFAM" id="SSF53850">
    <property type="entry name" value="Periplasmic binding protein-like II"/>
    <property type="match status" value="1"/>
</dbReference>
<dbReference type="InterPro" id="IPR000847">
    <property type="entry name" value="LysR_HTH_N"/>
</dbReference>
<dbReference type="AlphaFoldDB" id="A0A556P8T8"/>
<accession>A0A556P8T8</accession>
<gene>
    <name evidence="6" type="ORF">FPQ13_11615</name>
</gene>
<dbReference type="Proteomes" id="UP000316425">
    <property type="component" value="Unassembled WGS sequence"/>
</dbReference>
<organism evidence="6 7">
    <name type="scientific">Allobacillus salarius</name>
    <dbReference type="NCBI Taxonomy" id="1955272"/>
    <lineage>
        <taxon>Bacteria</taxon>
        <taxon>Bacillati</taxon>
        <taxon>Bacillota</taxon>
        <taxon>Bacilli</taxon>
        <taxon>Bacillales</taxon>
        <taxon>Bacillaceae</taxon>
        <taxon>Allobacillus</taxon>
    </lineage>
</organism>
<dbReference type="GO" id="GO:0000976">
    <property type="term" value="F:transcription cis-regulatory region binding"/>
    <property type="evidence" value="ECO:0007669"/>
    <property type="project" value="TreeGrafter"/>
</dbReference>
<dbReference type="PANTHER" id="PTHR30126">
    <property type="entry name" value="HTH-TYPE TRANSCRIPTIONAL REGULATOR"/>
    <property type="match status" value="1"/>
</dbReference>